<proteinExistence type="predicted"/>
<dbReference type="PANTHER" id="PTHR34387">
    <property type="entry name" value="SLR1258 PROTEIN"/>
    <property type="match status" value="1"/>
</dbReference>
<evidence type="ECO:0000313" key="1">
    <source>
        <dbReference type="EMBL" id="RRJ63194.1"/>
    </source>
</evidence>
<dbReference type="InterPro" id="IPR007497">
    <property type="entry name" value="SIMPL/DUF541"/>
</dbReference>
<keyword evidence="2" id="KW-1185">Reference proteome</keyword>
<organism evidence="1 2">
    <name type="scientific">Paenibacillus oralis</name>
    <dbReference type="NCBI Taxonomy" id="2490856"/>
    <lineage>
        <taxon>Bacteria</taxon>
        <taxon>Bacillati</taxon>
        <taxon>Bacillota</taxon>
        <taxon>Bacilli</taxon>
        <taxon>Bacillales</taxon>
        <taxon>Paenibacillaceae</taxon>
        <taxon>Paenibacillus</taxon>
    </lineage>
</organism>
<dbReference type="InterPro" id="IPR052022">
    <property type="entry name" value="26kDa_periplasmic_antigen"/>
</dbReference>
<dbReference type="AlphaFoldDB" id="A0A3P3TZH1"/>
<dbReference type="EMBL" id="RRCN01000001">
    <property type="protein sequence ID" value="RRJ63194.1"/>
    <property type="molecule type" value="Genomic_DNA"/>
</dbReference>
<gene>
    <name evidence="1" type="ORF">EHV15_09880</name>
</gene>
<dbReference type="Gene3D" id="3.30.110.170">
    <property type="entry name" value="Protein of unknown function (DUF541), domain 1"/>
    <property type="match status" value="1"/>
</dbReference>
<reference evidence="1 2" key="1">
    <citation type="submission" date="2018-11" db="EMBL/GenBank/DDBJ databases">
        <title>Genome sequencing of Paenibacillus sp. KCOM 3021 (= ChDC PVNT-B20).</title>
        <authorList>
            <person name="Kook J.-K."/>
            <person name="Park S.-N."/>
            <person name="Lim Y.K."/>
        </authorList>
    </citation>
    <scope>NUCLEOTIDE SEQUENCE [LARGE SCALE GENOMIC DNA]</scope>
    <source>
        <strain evidence="1 2">KCOM 3021</strain>
    </source>
</reference>
<sequence>MGGSWSAPIIRITINRGKNRSAAIRHSLDVTYRDLDKVGQLLDAASSAGTNHQIDDIRFGAEKPEQYEEEAIQKAMANAGRKAGVLAKAAGRTLGQEVSISLESASMPSISFDYKVAVTSESADSGASSPIEVHTTVNVVYELKACRSSAEE</sequence>
<dbReference type="GO" id="GO:0006974">
    <property type="term" value="P:DNA damage response"/>
    <property type="evidence" value="ECO:0007669"/>
    <property type="project" value="TreeGrafter"/>
</dbReference>
<name>A0A3P3TZH1_9BACL</name>
<dbReference type="Pfam" id="PF04402">
    <property type="entry name" value="SIMPL"/>
    <property type="match status" value="1"/>
</dbReference>
<dbReference type="Proteomes" id="UP000267017">
    <property type="component" value="Unassembled WGS sequence"/>
</dbReference>
<protein>
    <submittedName>
        <fullName evidence="1">DUF541 domain-containing protein</fullName>
    </submittedName>
</protein>
<dbReference type="PANTHER" id="PTHR34387:SF1">
    <property type="entry name" value="PERIPLASMIC IMMUNOGENIC PROTEIN"/>
    <property type="match status" value="1"/>
</dbReference>
<comment type="caution">
    <text evidence="1">The sequence shown here is derived from an EMBL/GenBank/DDBJ whole genome shotgun (WGS) entry which is preliminary data.</text>
</comment>
<accession>A0A3P3TZH1</accession>
<dbReference type="OrthoDB" id="1682722at2"/>
<evidence type="ECO:0000313" key="2">
    <source>
        <dbReference type="Proteomes" id="UP000267017"/>
    </source>
</evidence>